<sequence>KHFTRFSLIKNVYDLAYATSFDLSWVVNAQNCGDFSNSVTFCFYVAIKGRQ</sequence>
<comment type="caution">
    <text evidence="1">The sequence shown here is derived from an EMBL/GenBank/DDBJ whole genome shotgun (WGS) entry which is preliminary data.</text>
</comment>
<keyword evidence="2" id="KW-1185">Reference proteome</keyword>
<protein>
    <submittedName>
        <fullName evidence="1">Uncharacterized protein</fullName>
    </submittedName>
</protein>
<gene>
    <name evidence="1" type="ORF">CU097_001830</name>
</gene>
<dbReference type="AlphaFoldDB" id="A0A367ILA5"/>
<dbReference type="Proteomes" id="UP000252139">
    <property type="component" value="Unassembled WGS sequence"/>
</dbReference>
<evidence type="ECO:0000313" key="2">
    <source>
        <dbReference type="Proteomes" id="UP000252139"/>
    </source>
</evidence>
<organism evidence="1 2">
    <name type="scientific">Rhizopus azygosporus</name>
    <name type="common">Rhizopus microsporus var. azygosporus</name>
    <dbReference type="NCBI Taxonomy" id="86630"/>
    <lineage>
        <taxon>Eukaryota</taxon>
        <taxon>Fungi</taxon>
        <taxon>Fungi incertae sedis</taxon>
        <taxon>Mucoromycota</taxon>
        <taxon>Mucoromycotina</taxon>
        <taxon>Mucoromycetes</taxon>
        <taxon>Mucorales</taxon>
        <taxon>Mucorineae</taxon>
        <taxon>Rhizopodaceae</taxon>
        <taxon>Rhizopus</taxon>
    </lineage>
</organism>
<accession>A0A367ILA5</accession>
<feature type="non-terminal residue" evidence="1">
    <location>
        <position position="51"/>
    </location>
</feature>
<evidence type="ECO:0000313" key="1">
    <source>
        <dbReference type="EMBL" id="RCH78464.1"/>
    </source>
</evidence>
<reference evidence="1 2" key="1">
    <citation type="journal article" date="2018" name="G3 (Bethesda)">
        <title>Phylogenetic and Phylogenomic Definition of Rhizopus Species.</title>
        <authorList>
            <person name="Gryganskyi A.P."/>
            <person name="Golan J."/>
            <person name="Dolatabadi S."/>
            <person name="Mondo S."/>
            <person name="Robb S."/>
            <person name="Idnurm A."/>
            <person name="Muszewska A."/>
            <person name="Steczkiewicz K."/>
            <person name="Masonjones S."/>
            <person name="Liao H.L."/>
            <person name="Gajdeczka M.T."/>
            <person name="Anike F."/>
            <person name="Vuek A."/>
            <person name="Anishchenko I.M."/>
            <person name="Voigt K."/>
            <person name="de Hoog G.S."/>
            <person name="Smith M.E."/>
            <person name="Heitman J."/>
            <person name="Vilgalys R."/>
            <person name="Stajich J.E."/>
        </authorList>
    </citation>
    <scope>NUCLEOTIDE SEQUENCE [LARGE SCALE GENOMIC DNA]</scope>
    <source>
        <strain evidence="1 2">CBS 357.93</strain>
    </source>
</reference>
<dbReference type="EMBL" id="PJQL01005149">
    <property type="protein sequence ID" value="RCH78464.1"/>
    <property type="molecule type" value="Genomic_DNA"/>
</dbReference>
<feature type="non-terminal residue" evidence="1">
    <location>
        <position position="1"/>
    </location>
</feature>
<name>A0A367ILA5_RHIAZ</name>
<proteinExistence type="predicted"/>